<dbReference type="SUPFAM" id="SSF53335">
    <property type="entry name" value="S-adenosyl-L-methionine-dependent methyltransferases"/>
    <property type="match status" value="1"/>
</dbReference>
<dbReference type="InterPro" id="IPR050447">
    <property type="entry name" value="Erg6_SMT_methyltransf"/>
</dbReference>
<dbReference type="RefSeq" id="WP_328958409.1">
    <property type="nucleotide sequence ID" value="NZ_CP108110.1"/>
</dbReference>
<accession>A0ABZ1UCQ0</accession>
<dbReference type="Gene3D" id="3.40.50.150">
    <property type="entry name" value="Vaccinia Virus protein VP39"/>
    <property type="match status" value="1"/>
</dbReference>
<evidence type="ECO:0000313" key="3">
    <source>
        <dbReference type="EMBL" id="WUQ87854.1"/>
    </source>
</evidence>
<keyword evidence="4" id="KW-1185">Reference proteome</keyword>
<dbReference type="PANTHER" id="PTHR44068">
    <property type="entry name" value="ZGC:194242"/>
    <property type="match status" value="1"/>
</dbReference>
<dbReference type="InterPro" id="IPR013216">
    <property type="entry name" value="Methyltransf_11"/>
</dbReference>
<keyword evidence="1" id="KW-0808">Transferase</keyword>
<keyword evidence="3" id="KW-0489">Methyltransferase</keyword>
<dbReference type="EMBL" id="CP108110">
    <property type="protein sequence ID" value="WUQ87854.1"/>
    <property type="molecule type" value="Genomic_DNA"/>
</dbReference>
<name>A0ABZ1UCQ0_9ACTN</name>
<protein>
    <submittedName>
        <fullName evidence="3">Methyltransferase domain-containing protein</fullName>
    </submittedName>
</protein>
<evidence type="ECO:0000256" key="1">
    <source>
        <dbReference type="ARBA" id="ARBA00022679"/>
    </source>
</evidence>
<dbReference type="GO" id="GO:0008168">
    <property type="term" value="F:methyltransferase activity"/>
    <property type="evidence" value="ECO:0007669"/>
    <property type="project" value="UniProtKB-KW"/>
</dbReference>
<organism evidence="3 4">
    <name type="scientific">Kitasatospora purpeofusca</name>
    <dbReference type="NCBI Taxonomy" id="67352"/>
    <lineage>
        <taxon>Bacteria</taxon>
        <taxon>Bacillati</taxon>
        <taxon>Actinomycetota</taxon>
        <taxon>Actinomycetes</taxon>
        <taxon>Kitasatosporales</taxon>
        <taxon>Streptomycetaceae</taxon>
        <taxon>Kitasatospora</taxon>
    </lineage>
</organism>
<dbReference type="Proteomes" id="UP001432222">
    <property type="component" value="Chromosome"/>
</dbReference>
<dbReference type="PANTHER" id="PTHR44068:SF11">
    <property type="entry name" value="GERANYL DIPHOSPHATE 2-C-METHYLTRANSFERASE"/>
    <property type="match status" value="1"/>
</dbReference>
<evidence type="ECO:0000313" key="4">
    <source>
        <dbReference type="Proteomes" id="UP001432222"/>
    </source>
</evidence>
<gene>
    <name evidence="3" type="ORF">OHA16_35675</name>
</gene>
<reference evidence="3" key="1">
    <citation type="submission" date="2022-10" db="EMBL/GenBank/DDBJ databases">
        <title>The complete genomes of actinobacterial strains from the NBC collection.</title>
        <authorList>
            <person name="Joergensen T.S."/>
            <person name="Alvarez Arevalo M."/>
            <person name="Sterndorff E.B."/>
            <person name="Faurdal D."/>
            <person name="Vuksanovic O."/>
            <person name="Mourched A.-S."/>
            <person name="Charusanti P."/>
            <person name="Shaw S."/>
            <person name="Blin K."/>
            <person name="Weber T."/>
        </authorList>
    </citation>
    <scope>NUCLEOTIDE SEQUENCE</scope>
    <source>
        <strain evidence="3">NBC_00222</strain>
    </source>
</reference>
<sequence>MIGEVGGQARGGLDLDGLRRVYGTPGHRLFYTLVCRRARHWGWTEPGQSKWRCWRAQRQLEGVLGRKLALPPGSRVLDAGCGSGVVARQMAARFGLRVTGVDLMDFHVREARRLSARAALEERTAFAWGDFHELDLPAGSFDGVYSMETLCHAHDPARALAEFHRLLRPGGRLVLLGPAAVPRAEMPDTQQALLDPYLDAMVLPGARRYTTRTLGGLITGAGFRLEEELDATPYYLPTTEALYGYFRLPYAVLRRLGATEHWLGLRSTVEMYELRHHIAWMVHTAVKEG</sequence>
<feature type="domain" description="Methyltransferase type 11" evidence="2">
    <location>
        <begin position="77"/>
        <end position="175"/>
    </location>
</feature>
<dbReference type="Pfam" id="PF08241">
    <property type="entry name" value="Methyltransf_11"/>
    <property type="match status" value="1"/>
</dbReference>
<evidence type="ECO:0000259" key="2">
    <source>
        <dbReference type="Pfam" id="PF08241"/>
    </source>
</evidence>
<dbReference type="InterPro" id="IPR029063">
    <property type="entry name" value="SAM-dependent_MTases_sf"/>
</dbReference>
<proteinExistence type="predicted"/>
<dbReference type="GO" id="GO:0032259">
    <property type="term" value="P:methylation"/>
    <property type="evidence" value="ECO:0007669"/>
    <property type="project" value="UniProtKB-KW"/>
</dbReference>
<dbReference type="CDD" id="cd02440">
    <property type="entry name" value="AdoMet_MTases"/>
    <property type="match status" value="1"/>
</dbReference>